<dbReference type="GO" id="GO:0004523">
    <property type="term" value="F:RNA-DNA hybrid ribonuclease activity"/>
    <property type="evidence" value="ECO:0007669"/>
    <property type="project" value="InterPro"/>
</dbReference>
<dbReference type="Pfam" id="PF13456">
    <property type="entry name" value="RVT_3"/>
    <property type="match status" value="1"/>
</dbReference>
<dbReference type="InterPro" id="IPR036397">
    <property type="entry name" value="RNaseH_sf"/>
</dbReference>
<dbReference type="InterPro" id="IPR053151">
    <property type="entry name" value="RNase_H-like"/>
</dbReference>
<accession>A0AAF0TRY8</accession>
<name>A0AAF0TRY8_SOLVR</name>
<dbReference type="InterPro" id="IPR044730">
    <property type="entry name" value="RNase_H-like_dom_plant"/>
</dbReference>
<protein>
    <recommendedName>
        <fullName evidence="1">RNase H type-1 domain-containing protein</fullName>
    </recommendedName>
</protein>
<dbReference type="AlphaFoldDB" id="A0AAF0TRY8"/>
<sequence length="88" mass="9980">MVYAFTIPLGYGTNNKVETLVAIHGIEWCIQHGYRRIILEIDSELLTRWLTHSLKPPGNCSKVSRTSSTSPGNWNFSVVSIFKEKQTI</sequence>
<gene>
    <name evidence="2" type="ORF">MTR67_023571</name>
</gene>
<dbReference type="Gene3D" id="3.30.420.10">
    <property type="entry name" value="Ribonuclease H-like superfamily/Ribonuclease H"/>
    <property type="match status" value="1"/>
</dbReference>
<dbReference type="InterPro" id="IPR012337">
    <property type="entry name" value="RNaseH-like_sf"/>
</dbReference>
<dbReference type="CDD" id="cd06222">
    <property type="entry name" value="RNase_H_like"/>
    <property type="match status" value="1"/>
</dbReference>
<feature type="domain" description="RNase H type-1" evidence="1">
    <location>
        <begin position="13"/>
        <end position="53"/>
    </location>
</feature>
<proteinExistence type="predicted"/>
<dbReference type="GO" id="GO:0003676">
    <property type="term" value="F:nucleic acid binding"/>
    <property type="evidence" value="ECO:0007669"/>
    <property type="project" value="InterPro"/>
</dbReference>
<evidence type="ECO:0000313" key="3">
    <source>
        <dbReference type="Proteomes" id="UP001234989"/>
    </source>
</evidence>
<dbReference type="PANTHER" id="PTHR47723">
    <property type="entry name" value="OS05G0353850 PROTEIN"/>
    <property type="match status" value="1"/>
</dbReference>
<dbReference type="SUPFAM" id="SSF53098">
    <property type="entry name" value="Ribonuclease H-like"/>
    <property type="match status" value="1"/>
</dbReference>
<evidence type="ECO:0000313" key="2">
    <source>
        <dbReference type="EMBL" id="WMV30186.1"/>
    </source>
</evidence>
<reference evidence="2" key="1">
    <citation type="submission" date="2023-08" db="EMBL/GenBank/DDBJ databases">
        <title>A de novo genome assembly of Solanum verrucosum Schlechtendal, a Mexican diploid species geographically isolated from the other diploid A-genome species in potato relatives.</title>
        <authorList>
            <person name="Hosaka K."/>
        </authorList>
    </citation>
    <scope>NUCLEOTIDE SEQUENCE</scope>
    <source>
        <tissue evidence="2">Young leaves</tissue>
    </source>
</reference>
<dbReference type="EMBL" id="CP133616">
    <property type="protein sequence ID" value="WMV30186.1"/>
    <property type="molecule type" value="Genomic_DNA"/>
</dbReference>
<organism evidence="2 3">
    <name type="scientific">Solanum verrucosum</name>
    <dbReference type="NCBI Taxonomy" id="315347"/>
    <lineage>
        <taxon>Eukaryota</taxon>
        <taxon>Viridiplantae</taxon>
        <taxon>Streptophyta</taxon>
        <taxon>Embryophyta</taxon>
        <taxon>Tracheophyta</taxon>
        <taxon>Spermatophyta</taxon>
        <taxon>Magnoliopsida</taxon>
        <taxon>eudicotyledons</taxon>
        <taxon>Gunneridae</taxon>
        <taxon>Pentapetalae</taxon>
        <taxon>asterids</taxon>
        <taxon>lamiids</taxon>
        <taxon>Solanales</taxon>
        <taxon>Solanaceae</taxon>
        <taxon>Solanoideae</taxon>
        <taxon>Solaneae</taxon>
        <taxon>Solanum</taxon>
    </lineage>
</organism>
<dbReference type="InterPro" id="IPR002156">
    <property type="entry name" value="RNaseH_domain"/>
</dbReference>
<dbReference type="PANTHER" id="PTHR47723:SF7">
    <property type="entry name" value="RNASE H FAMILY PROTEIN"/>
    <property type="match status" value="1"/>
</dbReference>
<keyword evidence="3" id="KW-1185">Reference proteome</keyword>
<evidence type="ECO:0000259" key="1">
    <source>
        <dbReference type="Pfam" id="PF13456"/>
    </source>
</evidence>
<dbReference type="Proteomes" id="UP001234989">
    <property type="component" value="Chromosome 5"/>
</dbReference>